<organism evidence="3 4">
    <name type="scientific">Arsenicibacter rosenii</name>
    <dbReference type="NCBI Taxonomy" id="1750698"/>
    <lineage>
        <taxon>Bacteria</taxon>
        <taxon>Pseudomonadati</taxon>
        <taxon>Bacteroidota</taxon>
        <taxon>Cytophagia</taxon>
        <taxon>Cytophagales</taxon>
        <taxon>Spirosomataceae</taxon>
        <taxon>Arsenicibacter</taxon>
    </lineage>
</organism>
<dbReference type="GO" id="GO:0000160">
    <property type="term" value="P:phosphorelay signal transduction system"/>
    <property type="evidence" value="ECO:0007669"/>
    <property type="project" value="InterPro"/>
</dbReference>
<sequence>MAQQKMCFLVDDDIDDQEIFAMALHKVDPAIACIFANDGIDALTKLQQDQSFIPHYIFLDLNMPRMNGRQCLVELKKIDRLSQVPVIMYSTSSEQKDISETKALGATDYVAKPPSISILTQALTHIFAKY</sequence>
<name>A0A1S2VKC5_9BACT</name>
<accession>A0A1S2VKC5</accession>
<dbReference type="InterPro" id="IPR001789">
    <property type="entry name" value="Sig_transdc_resp-reg_receiver"/>
</dbReference>
<evidence type="ECO:0000259" key="2">
    <source>
        <dbReference type="PROSITE" id="PS50110"/>
    </source>
</evidence>
<comment type="caution">
    <text evidence="3">The sequence shown here is derived from an EMBL/GenBank/DDBJ whole genome shotgun (WGS) entry which is preliminary data.</text>
</comment>
<dbReference type="AlphaFoldDB" id="A0A1S2VKC5"/>
<dbReference type="EMBL" id="MORL01000004">
    <property type="protein sequence ID" value="OIN59183.1"/>
    <property type="molecule type" value="Genomic_DNA"/>
</dbReference>
<dbReference type="SUPFAM" id="SSF52172">
    <property type="entry name" value="CheY-like"/>
    <property type="match status" value="1"/>
</dbReference>
<dbReference type="Pfam" id="PF00072">
    <property type="entry name" value="Response_reg"/>
    <property type="match status" value="1"/>
</dbReference>
<gene>
    <name evidence="3" type="ORF">BLX24_09310</name>
</gene>
<dbReference type="PANTHER" id="PTHR44520:SF2">
    <property type="entry name" value="RESPONSE REGULATOR RCP1"/>
    <property type="match status" value="1"/>
</dbReference>
<keyword evidence="4" id="KW-1185">Reference proteome</keyword>
<evidence type="ECO:0000313" key="3">
    <source>
        <dbReference type="EMBL" id="OIN59183.1"/>
    </source>
</evidence>
<dbReference type="Gene3D" id="3.40.50.2300">
    <property type="match status" value="1"/>
</dbReference>
<keyword evidence="1" id="KW-0597">Phosphoprotein</keyword>
<evidence type="ECO:0000256" key="1">
    <source>
        <dbReference type="PROSITE-ProRule" id="PRU00169"/>
    </source>
</evidence>
<dbReference type="RefSeq" id="WP_071502867.1">
    <property type="nucleotide sequence ID" value="NZ_MORL01000004.1"/>
</dbReference>
<dbReference type="PANTHER" id="PTHR44520">
    <property type="entry name" value="RESPONSE REGULATOR RCP1-RELATED"/>
    <property type="match status" value="1"/>
</dbReference>
<feature type="modified residue" description="4-aspartylphosphate" evidence="1">
    <location>
        <position position="60"/>
    </location>
</feature>
<reference evidence="3 4" key="1">
    <citation type="submission" date="2016-10" db="EMBL/GenBank/DDBJ databases">
        <title>Arsenicibacter rosenii gen. nov., sp. nov., an efficient arsenic-methylating bacterium isolated from an arsenic-contaminated paddy soil.</title>
        <authorList>
            <person name="Huang K."/>
        </authorList>
    </citation>
    <scope>NUCLEOTIDE SEQUENCE [LARGE SCALE GENOMIC DNA]</scope>
    <source>
        <strain evidence="3 4">SM-1</strain>
    </source>
</reference>
<feature type="domain" description="Response regulatory" evidence="2">
    <location>
        <begin position="6"/>
        <end position="127"/>
    </location>
</feature>
<dbReference type="PROSITE" id="PS50110">
    <property type="entry name" value="RESPONSE_REGULATORY"/>
    <property type="match status" value="1"/>
</dbReference>
<dbReference type="InterPro" id="IPR052893">
    <property type="entry name" value="TCS_response_regulator"/>
</dbReference>
<dbReference type="OrthoDB" id="7631574at2"/>
<evidence type="ECO:0000313" key="4">
    <source>
        <dbReference type="Proteomes" id="UP000181790"/>
    </source>
</evidence>
<dbReference type="Proteomes" id="UP000181790">
    <property type="component" value="Unassembled WGS sequence"/>
</dbReference>
<protein>
    <submittedName>
        <fullName evidence="3">Response regulator</fullName>
    </submittedName>
</protein>
<dbReference type="SMART" id="SM00448">
    <property type="entry name" value="REC"/>
    <property type="match status" value="1"/>
</dbReference>
<dbReference type="InterPro" id="IPR011006">
    <property type="entry name" value="CheY-like_superfamily"/>
</dbReference>
<proteinExistence type="predicted"/>